<evidence type="ECO:0000313" key="1">
    <source>
        <dbReference type="WBParaSite" id="SSLN_0000516801-mRNA-1"/>
    </source>
</evidence>
<dbReference type="GO" id="GO:0031012">
    <property type="term" value="C:extracellular matrix"/>
    <property type="evidence" value="ECO:0007669"/>
    <property type="project" value="TreeGrafter"/>
</dbReference>
<reference evidence="1" key="1">
    <citation type="submission" date="2016-06" db="UniProtKB">
        <authorList>
            <consortium name="WormBaseParasite"/>
        </authorList>
    </citation>
    <scope>IDENTIFICATION</scope>
</reference>
<dbReference type="WBParaSite" id="SSLN_0000516801-mRNA-1">
    <property type="protein sequence ID" value="SSLN_0000516801-mRNA-1"/>
    <property type="gene ID" value="SSLN_0000516801"/>
</dbReference>
<proteinExistence type="predicted"/>
<dbReference type="PANTHER" id="PTHR33395:SF22">
    <property type="entry name" value="REVERSE TRANSCRIPTASE DOMAIN-CONTAINING PROTEIN"/>
    <property type="match status" value="1"/>
</dbReference>
<dbReference type="GO" id="GO:0007508">
    <property type="term" value="P:larval heart development"/>
    <property type="evidence" value="ECO:0007669"/>
    <property type="project" value="TreeGrafter"/>
</dbReference>
<sequence length="483" mass="55275">LDLVLTKSHDSIDEVSCLPPLGKSDHVVLRWEYSLFSIPARPTTIRRNIWQGDFGGMRAELMRTQWETLFFGNITEDWETFRDILHRLIENHCPILRKRLTNRPRWLTQALKIEVNKKRRLWKKSLTDGTPASLNAYKMQRNRVKGHIFRTRQAFEVDLLNRATVNPKLFYGYLRQNTRNKDPIPLLRTAEGIDLTEDGAKADHLSEFFQSVFTKETRYDHPTDGFEVDTIVETVNFTETTVLKELLGLKESKSPGPDEIPAKLLKELARELAKLLSTLFQTTFQTGSSVIGPILFIVYINDCANEQDCDIAMFADDLELWHIIQTAAVEKNLQANLNLLQKWSNDWLLSFNENKCNIIRVGKSKPSNRTVNSLNGIPFKGVDVQKDLGVWITHSLKPSLHCGKVANAAMSILYLVKRAFAAFTTDCFAKVFGTFVRPQLKSAIQAWRPWVAKDINTLEKVQRRATKLVSSQGISSSCQKQRI</sequence>
<dbReference type="AlphaFoldDB" id="A0A183SLA7"/>
<accession>A0A183SLA7</accession>
<name>A0A183SLA7_SCHSO</name>
<organism evidence="1">
    <name type="scientific">Schistocephalus solidus</name>
    <name type="common">Tapeworm</name>
    <dbReference type="NCBI Taxonomy" id="70667"/>
    <lineage>
        <taxon>Eukaryota</taxon>
        <taxon>Metazoa</taxon>
        <taxon>Spiralia</taxon>
        <taxon>Lophotrochozoa</taxon>
        <taxon>Platyhelminthes</taxon>
        <taxon>Cestoda</taxon>
        <taxon>Eucestoda</taxon>
        <taxon>Diphyllobothriidea</taxon>
        <taxon>Diphyllobothriidae</taxon>
        <taxon>Schistocephalus</taxon>
    </lineage>
</organism>
<dbReference type="GO" id="GO:0061343">
    <property type="term" value="P:cell adhesion involved in heart morphogenesis"/>
    <property type="evidence" value="ECO:0007669"/>
    <property type="project" value="TreeGrafter"/>
</dbReference>
<protein>
    <submittedName>
        <fullName evidence="1">Reverse transcriptase domain-containing protein</fullName>
    </submittedName>
</protein>
<dbReference type="PANTHER" id="PTHR33395">
    <property type="entry name" value="TRANSCRIPTASE, PUTATIVE-RELATED-RELATED"/>
    <property type="match status" value="1"/>
</dbReference>